<accession>A0ABT2TG92</accession>
<comment type="caution">
    <text evidence="1">The sequence shown here is derived from an EMBL/GenBank/DDBJ whole genome shotgun (WGS) entry which is preliminary data.</text>
</comment>
<gene>
    <name evidence="1" type="ORF">OCV88_02415</name>
</gene>
<protein>
    <submittedName>
        <fullName evidence="1">Uncharacterized protein</fullName>
    </submittedName>
</protein>
<dbReference type="Proteomes" id="UP001652442">
    <property type="component" value="Unassembled WGS sequence"/>
</dbReference>
<proteinExistence type="predicted"/>
<evidence type="ECO:0000313" key="1">
    <source>
        <dbReference type="EMBL" id="MCU6761190.1"/>
    </source>
</evidence>
<reference evidence="1 2" key="1">
    <citation type="journal article" date="2021" name="ISME Commun">
        <title>Automated analysis of genomic sequences facilitates high-throughput and comprehensive description of bacteria.</title>
        <authorList>
            <person name="Hitch T.C.A."/>
        </authorList>
    </citation>
    <scope>NUCLEOTIDE SEQUENCE [LARGE SCALE GENOMIC DNA]</scope>
    <source>
        <strain evidence="1 2">Sanger_109</strain>
    </source>
</reference>
<keyword evidence="2" id="KW-1185">Reference proteome</keyword>
<dbReference type="EMBL" id="JAOQJQ010000001">
    <property type="protein sequence ID" value="MCU6761190.1"/>
    <property type="molecule type" value="Genomic_DNA"/>
</dbReference>
<organism evidence="1 2">
    <name type="scientific">Brotonthovivens ammoniilytica</name>
    <dbReference type="NCBI Taxonomy" id="2981725"/>
    <lineage>
        <taxon>Bacteria</taxon>
        <taxon>Bacillati</taxon>
        <taxon>Bacillota</taxon>
        <taxon>Clostridia</taxon>
        <taxon>Lachnospirales</taxon>
        <taxon>Lachnospiraceae</taxon>
        <taxon>Brotonthovivens</taxon>
    </lineage>
</organism>
<evidence type="ECO:0000313" key="2">
    <source>
        <dbReference type="Proteomes" id="UP001652442"/>
    </source>
</evidence>
<dbReference type="RefSeq" id="WP_158424036.1">
    <property type="nucleotide sequence ID" value="NZ_JAOQJQ010000001.1"/>
</dbReference>
<name>A0ABT2TG92_9FIRM</name>
<sequence length="522" mass="60548">MEGISIKIPEKVFFSNAPGKYIVKNDFYITIYKSLCGEEHGERGKKRGGEMYPAIYIKGFEQLFKDNGTQEIQLEAFFKMFHSNGNMDWSISYGRFRDTEERCAVITTAADFLAPDFTVGFHLSDKCIFTEIPDTEKPLTLQIYVDDFDYFFPDLSDRMQYQISLERGFAVYIERFGAYTEADLFHPVNAVHKGDSAYISWEIQENEKASAFLYDEHGALAANLPPYFTKIDKDRKFTLTAYNDFCSVTEELYVYRTLWKQRIGAKGFPQTDEFGRCKFYKSYEGDYFLYVHPVLYTSQDLETWNIYSPNMCSPSKFNFYSSSFSEQKFCVCYVSTDRVTYCEMDFEEKVWKKYEEFTEGIISAHVLLSEGEPPVSVLASREDIGFFEVIGGKWMNGRYLKKPKGAKIKALDVLSYGARGCAAVLYDTGRVFFYDLEDDYKNNIFECPNVKDDNIYLIKTNAIYILLSGYMFEISDREKFTDTHFFPEFKAGTYPIAGPEDDQMIVAAFQTEEGVSVWEYQF</sequence>